<accession>A0A9D1YTF1</accession>
<evidence type="ECO:0000313" key="2">
    <source>
        <dbReference type="Proteomes" id="UP000824005"/>
    </source>
</evidence>
<gene>
    <name evidence="1" type="ORF">H9830_00355</name>
</gene>
<organism evidence="1 2">
    <name type="scientific">Candidatus Agrococcus pullicola</name>
    <dbReference type="NCBI Taxonomy" id="2838429"/>
    <lineage>
        <taxon>Bacteria</taxon>
        <taxon>Bacillati</taxon>
        <taxon>Actinomycetota</taxon>
        <taxon>Actinomycetes</taxon>
        <taxon>Micrococcales</taxon>
        <taxon>Microbacteriaceae</taxon>
        <taxon>Agrococcus</taxon>
    </lineage>
</organism>
<protein>
    <submittedName>
        <fullName evidence="1">Uncharacterized protein</fullName>
    </submittedName>
</protein>
<reference evidence="1" key="2">
    <citation type="submission" date="2021-04" db="EMBL/GenBank/DDBJ databases">
        <authorList>
            <person name="Gilroy R."/>
        </authorList>
    </citation>
    <scope>NUCLEOTIDE SEQUENCE</scope>
    <source>
        <strain evidence="1">ChiGjej1B1-98</strain>
    </source>
</reference>
<sequence length="59" mass="6579">MSSEHAGNPMTRRRLNVEKAAAVRKVRTLPAAEEALKRAAAGGSEWLLQRHDTREPWAV</sequence>
<evidence type="ECO:0000313" key="1">
    <source>
        <dbReference type="EMBL" id="HIY64710.1"/>
    </source>
</evidence>
<reference evidence="1" key="1">
    <citation type="journal article" date="2021" name="PeerJ">
        <title>Extensive microbial diversity within the chicken gut microbiome revealed by metagenomics and culture.</title>
        <authorList>
            <person name="Gilroy R."/>
            <person name="Ravi A."/>
            <person name="Getino M."/>
            <person name="Pursley I."/>
            <person name="Horton D.L."/>
            <person name="Alikhan N.F."/>
            <person name="Baker D."/>
            <person name="Gharbi K."/>
            <person name="Hall N."/>
            <person name="Watson M."/>
            <person name="Adriaenssens E.M."/>
            <person name="Foster-Nyarko E."/>
            <person name="Jarju S."/>
            <person name="Secka A."/>
            <person name="Antonio M."/>
            <person name="Oren A."/>
            <person name="Chaudhuri R.R."/>
            <person name="La Ragione R."/>
            <person name="Hildebrand F."/>
            <person name="Pallen M.J."/>
        </authorList>
    </citation>
    <scope>NUCLEOTIDE SEQUENCE</scope>
    <source>
        <strain evidence="1">ChiGjej1B1-98</strain>
    </source>
</reference>
<name>A0A9D1YTF1_9MICO</name>
<comment type="caution">
    <text evidence="1">The sequence shown here is derived from an EMBL/GenBank/DDBJ whole genome shotgun (WGS) entry which is preliminary data.</text>
</comment>
<dbReference type="AlphaFoldDB" id="A0A9D1YTF1"/>
<dbReference type="Proteomes" id="UP000824005">
    <property type="component" value="Unassembled WGS sequence"/>
</dbReference>
<dbReference type="EMBL" id="DXDC01000007">
    <property type="protein sequence ID" value="HIY64710.1"/>
    <property type="molecule type" value="Genomic_DNA"/>
</dbReference>
<proteinExistence type="predicted"/>